<proteinExistence type="predicted"/>
<protein>
    <submittedName>
        <fullName evidence="1">Uncharacterized protein</fullName>
    </submittedName>
</protein>
<accession>A0A9P0SVG3</accession>
<organism evidence="1 2">
    <name type="scientific">Pieris brassicae</name>
    <name type="common">White butterfly</name>
    <name type="synonym">Large white butterfly</name>
    <dbReference type="NCBI Taxonomy" id="7116"/>
    <lineage>
        <taxon>Eukaryota</taxon>
        <taxon>Metazoa</taxon>
        <taxon>Ecdysozoa</taxon>
        <taxon>Arthropoda</taxon>
        <taxon>Hexapoda</taxon>
        <taxon>Insecta</taxon>
        <taxon>Pterygota</taxon>
        <taxon>Neoptera</taxon>
        <taxon>Endopterygota</taxon>
        <taxon>Lepidoptera</taxon>
        <taxon>Glossata</taxon>
        <taxon>Ditrysia</taxon>
        <taxon>Papilionoidea</taxon>
        <taxon>Pieridae</taxon>
        <taxon>Pierinae</taxon>
        <taxon>Pieris</taxon>
    </lineage>
</organism>
<dbReference type="AlphaFoldDB" id="A0A9P0SVG3"/>
<dbReference type="EMBL" id="CALOZG010000002">
    <property type="protein sequence ID" value="CAH3948490.1"/>
    <property type="molecule type" value="Genomic_DNA"/>
</dbReference>
<keyword evidence="2" id="KW-1185">Reference proteome</keyword>
<name>A0A9P0SVG3_PIEBR</name>
<evidence type="ECO:0000313" key="1">
    <source>
        <dbReference type="EMBL" id="CAH3948490.1"/>
    </source>
</evidence>
<comment type="caution">
    <text evidence="1">The sequence shown here is derived from an EMBL/GenBank/DDBJ whole genome shotgun (WGS) entry which is preliminary data.</text>
</comment>
<reference evidence="1" key="1">
    <citation type="submission" date="2022-05" db="EMBL/GenBank/DDBJ databases">
        <authorList>
            <person name="Okamura Y."/>
        </authorList>
    </citation>
    <scope>NUCLEOTIDE SEQUENCE</scope>
</reference>
<sequence>MNLITNFYLQYGIQLKGWSGGAAVKHKIFTKGHAHNPYRIKVPLGFGAHATQFFRAEKLLSRRSHRSTRPSELIANVWGQTDKTLVGQWGTLSENDTGFSIPFTSSRGCRCRRCGVAFKKNDK</sequence>
<dbReference type="Proteomes" id="UP001152562">
    <property type="component" value="Unassembled WGS sequence"/>
</dbReference>
<evidence type="ECO:0000313" key="2">
    <source>
        <dbReference type="Proteomes" id="UP001152562"/>
    </source>
</evidence>
<gene>
    <name evidence="1" type="ORF">PIBRA_LOCUS1420</name>
</gene>